<dbReference type="AlphaFoldDB" id="A0A6B3NER4"/>
<dbReference type="EMBL" id="JAAHFQ010000363">
    <property type="protein sequence ID" value="NER29415.1"/>
    <property type="molecule type" value="Genomic_DNA"/>
</dbReference>
<feature type="transmembrane region" description="Helical" evidence="1">
    <location>
        <begin position="61"/>
        <end position="78"/>
    </location>
</feature>
<protein>
    <submittedName>
        <fullName evidence="3">YdcF family protein</fullName>
    </submittedName>
</protein>
<dbReference type="Gene3D" id="3.40.50.620">
    <property type="entry name" value="HUPs"/>
    <property type="match status" value="1"/>
</dbReference>
<keyword evidence="1" id="KW-0812">Transmembrane</keyword>
<dbReference type="PANTHER" id="PTHR30336">
    <property type="entry name" value="INNER MEMBRANE PROTEIN, PROBABLE PERMEASE"/>
    <property type="match status" value="1"/>
</dbReference>
<proteinExistence type="predicted"/>
<evidence type="ECO:0000313" key="3">
    <source>
        <dbReference type="EMBL" id="NER29415.1"/>
    </source>
</evidence>
<dbReference type="GO" id="GO:0043164">
    <property type="term" value="P:Gram-negative-bacterium-type cell wall biogenesis"/>
    <property type="evidence" value="ECO:0007669"/>
    <property type="project" value="TreeGrafter"/>
</dbReference>
<name>A0A6B3NER4_9CYAN</name>
<evidence type="ECO:0000256" key="1">
    <source>
        <dbReference type="SAM" id="Phobius"/>
    </source>
</evidence>
<dbReference type="GO" id="GO:0005886">
    <property type="term" value="C:plasma membrane"/>
    <property type="evidence" value="ECO:0007669"/>
    <property type="project" value="TreeGrafter"/>
</dbReference>
<dbReference type="InterPro" id="IPR051599">
    <property type="entry name" value="Cell_Envelope_Assoc"/>
</dbReference>
<dbReference type="GO" id="GO:0000270">
    <property type="term" value="P:peptidoglycan metabolic process"/>
    <property type="evidence" value="ECO:0007669"/>
    <property type="project" value="TreeGrafter"/>
</dbReference>
<keyword evidence="1" id="KW-1133">Transmembrane helix</keyword>
<reference evidence="3" key="1">
    <citation type="submission" date="2019-11" db="EMBL/GenBank/DDBJ databases">
        <title>Genomic insights into an expanded diversity of filamentous marine cyanobacteria reveals the extraordinary biosynthetic potential of Moorea and Okeania.</title>
        <authorList>
            <person name="Ferreira Leao T."/>
            <person name="Wang M."/>
            <person name="Moss N."/>
            <person name="Da Silva R."/>
            <person name="Sanders J."/>
            <person name="Nurk S."/>
            <person name="Gurevich A."/>
            <person name="Humphrey G."/>
            <person name="Reher R."/>
            <person name="Zhu Q."/>
            <person name="Belda-Ferre P."/>
            <person name="Glukhov E."/>
            <person name="Rex R."/>
            <person name="Dorrestein P.C."/>
            <person name="Knight R."/>
            <person name="Pevzner P."/>
            <person name="Gerwick W.H."/>
            <person name="Gerwick L."/>
        </authorList>
    </citation>
    <scope>NUCLEOTIDE SEQUENCE</scope>
    <source>
        <strain evidence="3">SIO1C4</strain>
    </source>
</reference>
<comment type="caution">
    <text evidence="3">The sequence shown here is derived from an EMBL/GenBank/DDBJ whole genome shotgun (WGS) entry which is preliminary data.</text>
</comment>
<dbReference type="PANTHER" id="PTHR30336:SF4">
    <property type="entry name" value="ENVELOPE BIOGENESIS FACTOR ELYC"/>
    <property type="match status" value="1"/>
</dbReference>
<dbReference type="Pfam" id="PF02698">
    <property type="entry name" value="DUF218"/>
    <property type="match status" value="1"/>
</dbReference>
<keyword evidence="1" id="KW-0472">Membrane</keyword>
<sequence>MFLLLTQVLLWLLITFILYNLLTKVIPKQYFTLLGGLFLFAVIVLAFFFPDDPLVSAAWRVLSFPLTPVGACILLLAISMRNGLEKSKNYILAALLILLISSTPLVSNLLVQSAEIDALSAEQRRQLAIQRESPGTPQTQVADAIVLLGQGTTQARVLPDGQRQVQLTEKSDRILHTDRIFQQQRALGANPIIIVSAGPRPAWQGNGSQISEANDIAQVLTQLGVPQDRIVPEPFSLNMHSSAEQVKRILEERGLVNGRIFVVTSGINSRRSRLTFANVGLTVVPQPTDFQGSQLAARPETTVTAQPFLGSNFLPPIRVESFVPSVEALTVTTKVWEETLIRIYYILRGWTGQEPL</sequence>
<accession>A0A6B3NER4</accession>
<evidence type="ECO:0000259" key="2">
    <source>
        <dbReference type="Pfam" id="PF02698"/>
    </source>
</evidence>
<feature type="transmembrane region" description="Helical" evidence="1">
    <location>
        <begin position="90"/>
        <end position="111"/>
    </location>
</feature>
<feature type="transmembrane region" description="Helical" evidence="1">
    <location>
        <begin position="6"/>
        <end position="23"/>
    </location>
</feature>
<gene>
    <name evidence="3" type="ORF">F6J89_17755</name>
</gene>
<dbReference type="InterPro" id="IPR014729">
    <property type="entry name" value="Rossmann-like_a/b/a_fold"/>
</dbReference>
<feature type="domain" description="DUF218" evidence="2">
    <location>
        <begin position="143"/>
        <end position="339"/>
    </location>
</feature>
<organism evidence="3">
    <name type="scientific">Symploca sp. SIO1C4</name>
    <dbReference type="NCBI Taxonomy" id="2607765"/>
    <lineage>
        <taxon>Bacteria</taxon>
        <taxon>Bacillati</taxon>
        <taxon>Cyanobacteriota</taxon>
        <taxon>Cyanophyceae</taxon>
        <taxon>Coleofasciculales</taxon>
        <taxon>Coleofasciculaceae</taxon>
        <taxon>Symploca</taxon>
    </lineage>
</organism>
<feature type="transmembrane region" description="Helical" evidence="1">
    <location>
        <begin position="30"/>
        <end position="49"/>
    </location>
</feature>
<dbReference type="CDD" id="cd06259">
    <property type="entry name" value="YdcF-like"/>
    <property type="match status" value="1"/>
</dbReference>
<dbReference type="InterPro" id="IPR003848">
    <property type="entry name" value="DUF218"/>
</dbReference>